<organism evidence="9 10">
    <name type="scientific">Physcomitrium patens</name>
    <name type="common">Spreading-leaved earth moss</name>
    <name type="synonym">Physcomitrella patens</name>
    <dbReference type="NCBI Taxonomy" id="3218"/>
    <lineage>
        <taxon>Eukaryota</taxon>
        <taxon>Viridiplantae</taxon>
        <taxon>Streptophyta</taxon>
        <taxon>Embryophyta</taxon>
        <taxon>Bryophyta</taxon>
        <taxon>Bryophytina</taxon>
        <taxon>Bryopsida</taxon>
        <taxon>Funariidae</taxon>
        <taxon>Funariales</taxon>
        <taxon>Funariaceae</taxon>
        <taxon>Physcomitrium</taxon>
    </lineage>
</organism>
<sequence length="230" mass="24979">MILVQRQLVQRSSSEEASSVVLLSSSKATSSAILLSSLEEATFVRSSVDGLRSSEWVSEPSSRVALSTTEFFALKQGNRRRSCRAMAPTPRSAVVSRTSNAKDQTKKVDDADEVPAYSQENVQLNMRMIYYSRTFLSIVGGVIAGVLGLTGISGFLCYFLIMMLASVGVAAKAKFDVHSYFDSWNRILFDGIGQGLLTCFSGGPKGGEVGVHGTRNRVVKHFLMPDFQSA</sequence>
<evidence type="ECO:0000256" key="7">
    <source>
        <dbReference type="ARBA" id="ARBA00023136"/>
    </source>
</evidence>
<evidence type="ECO:0000256" key="1">
    <source>
        <dbReference type="ARBA" id="ARBA00004477"/>
    </source>
</evidence>
<dbReference type="GO" id="GO:0000045">
    <property type="term" value="P:autophagosome assembly"/>
    <property type="evidence" value="ECO:0000318"/>
    <property type="project" value="GO_Central"/>
</dbReference>
<evidence type="ECO:0000256" key="6">
    <source>
        <dbReference type="ARBA" id="ARBA00022989"/>
    </source>
</evidence>
<evidence type="ECO:0000313" key="9">
    <source>
        <dbReference type="EnsemblPlants" id="Pp3c20_8370V3.3"/>
    </source>
</evidence>
<evidence type="ECO:0000256" key="4">
    <source>
        <dbReference type="ARBA" id="ARBA00022692"/>
    </source>
</evidence>
<dbReference type="InterPro" id="IPR029008">
    <property type="entry name" value="EMC6-like"/>
</dbReference>
<reference evidence="9" key="3">
    <citation type="submission" date="2020-12" db="UniProtKB">
        <authorList>
            <consortium name="EnsemblPlants"/>
        </authorList>
    </citation>
    <scope>IDENTIFICATION</scope>
</reference>
<protein>
    <recommendedName>
        <fullName evidence="3">ER membrane protein complex subunit 6</fullName>
    </recommendedName>
</protein>
<dbReference type="Proteomes" id="UP000006727">
    <property type="component" value="Chromosome 20"/>
</dbReference>
<dbReference type="InterPro" id="IPR008504">
    <property type="entry name" value="Emc6"/>
</dbReference>
<dbReference type="PANTHER" id="PTHR20994:SF0">
    <property type="entry name" value="ER MEMBRANE PROTEIN COMPLEX SUBUNIT 6"/>
    <property type="match status" value="1"/>
</dbReference>
<keyword evidence="7 8" id="KW-0472">Membrane</keyword>
<reference evidence="9 10" key="1">
    <citation type="journal article" date="2008" name="Science">
        <title>The Physcomitrella genome reveals evolutionary insights into the conquest of land by plants.</title>
        <authorList>
            <person name="Rensing S."/>
            <person name="Lang D."/>
            <person name="Zimmer A."/>
            <person name="Terry A."/>
            <person name="Salamov A."/>
            <person name="Shapiro H."/>
            <person name="Nishiyama T."/>
            <person name="Perroud P.-F."/>
            <person name="Lindquist E."/>
            <person name="Kamisugi Y."/>
            <person name="Tanahashi T."/>
            <person name="Sakakibara K."/>
            <person name="Fujita T."/>
            <person name="Oishi K."/>
            <person name="Shin-I T."/>
            <person name="Kuroki Y."/>
            <person name="Toyoda A."/>
            <person name="Suzuki Y."/>
            <person name="Hashimoto A."/>
            <person name="Yamaguchi K."/>
            <person name="Sugano A."/>
            <person name="Kohara Y."/>
            <person name="Fujiyama A."/>
            <person name="Anterola A."/>
            <person name="Aoki S."/>
            <person name="Ashton N."/>
            <person name="Barbazuk W.B."/>
            <person name="Barker E."/>
            <person name="Bennetzen J."/>
            <person name="Bezanilla M."/>
            <person name="Blankenship R."/>
            <person name="Cho S.H."/>
            <person name="Dutcher S."/>
            <person name="Estelle M."/>
            <person name="Fawcett J.A."/>
            <person name="Gundlach H."/>
            <person name="Hanada K."/>
            <person name="Heyl A."/>
            <person name="Hicks K.A."/>
            <person name="Hugh J."/>
            <person name="Lohr M."/>
            <person name="Mayer K."/>
            <person name="Melkozernov A."/>
            <person name="Murata T."/>
            <person name="Nelson D."/>
            <person name="Pils B."/>
            <person name="Prigge M."/>
            <person name="Reiss B."/>
            <person name="Renner T."/>
            <person name="Rombauts S."/>
            <person name="Rushton P."/>
            <person name="Sanderfoot A."/>
            <person name="Schween G."/>
            <person name="Shiu S.-H."/>
            <person name="Stueber K."/>
            <person name="Theodoulou F.L."/>
            <person name="Tu H."/>
            <person name="Van de Peer Y."/>
            <person name="Verrier P.J."/>
            <person name="Waters E."/>
            <person name="Wood A."/>
            <person name="Yang L."/>
            <person name="Cove D."/>
            <person name="Cuming A."/>
            <person name="Hasebe M."/>
            <person name="Lucas S."/>
            <person name="Mishler D.B."/>
            <person name="Reski R."/>
            <person name="Grigoriev I."/>
            <person name="Quatrano R.S."/>
            <person name="Boore J.L."/>
        </authorList>
    </citation>
    <scope>NUCLEOTIDE SEQUENCE [LARGE SCALE GENOMIC DNA]</scope>
    <source>
        <strain evidence="9 10">cv. Gransden 2004</strain>
    </source>
</reference>
<dbReference type="EnsemblPlants" id="Pp3c20_8370V3.3">
    <property type="protein sequence ID" value="Pp3c20_8370V3.3"/>
    <property type="gene ID" value="Pp3c20_8370"/>
</dbReference>
<keyword evidence="6 8" id="KW-1133">Transmembrane helix</keyword>
<comment type="similarity">
    <text evidence="2">Belongs to the EMC6 family.</text>
</comment>
<dbReference type="PANTHER" id="PTHR20994">
    <property type="entry name" value="ER MEMBRANE PROTEIN COMPLEX SUBUNIT 6"/>
    <property type="match status" value="1"/>
</dbReference>
<evidence type="ECO:0000256" key="8">
    <source>
        <dbReference type="SAM" id="Phobius"/>
    </source>
</evidence>
<evidence type="ECO:0000256" key="5">
    <source>
        <dbReference type="ARBA" id="ARBA00022824"/>
    </source>
</evidence>
<keyword evidence="5" id="KW-0256">Endoplasmic reticulum</keyword>
<dbReference type="InParanoid" id="A0A7I4C2Z8"/>
<evidence type="ECO:0000313" key="10">
    <source>
        <dbReference type="Proteomes" id="UP000006727"/>
    </source>
</evidence>
<keyword evidence="4 8" id="KW-0812">Transmembrane</keyword>
<dbReference type="EMBL" id="ABEU02000020">
    <property type="status" value="NOT_ANNOTATED_CDS"/>
    <property type="molecule type" value="Genomic_DNA"/>
</dbReference>
<evidence type="ECO:0000256" key="3">
    <source>
        <dbReference type="ARBA" id="ARBA00020827"/>
    </source>
</evidence>
<comment type="subcellular location">
    <subcellularLocation>
        <location evidence="1">Endoplasmic reticulum membrane</location>
        <topology evidence="1">Multi-pass membrane protein</topology>
    </subcellularLocation>
</comment>
<feature type="transmembrane region" description="Helical" evidence="8">
    <location>
        <begin position="135"/>
        <end position="161"/>
    </location>
</feature>
<name>A0A7I4C2Z8_PHYPA</name>
<dbReference type="Gramene" id="Pp3c20_8370V3.3">
    <property type="protein sequence ID" value="Pp3c20_8370V3.3"/>
    <property type="gene ID" value="Pp3c20_8370"/>
</dbReference>
<evidence type="ECO:0000256" key="2">
    <source>
        <dbReference type="ARBA" id="ARBA00009436"/>
    </source>
</evidence>
<reference evidence="9 10" key="2">
    <citation type="journal article" date="2018" name="Plant J.">
        <title>The Physcomitrella patens chromosome-scale assembly reveals moss genome structure and evolution.</title>
        <authorList>
            <person name="Lang D."/>
            <person name="Ullrich K.K."/>
            <person name="Murat F."/>
            <person name="Fuchs J."/>
            <person name="Jenkins J."/>
            <person name="Haas F.B."/>
            <person name="Piednoel M."/>
            <person name="Gundlach H."/>
            <person name="Van Bel M."/>
            <person name="Meyberg R."/>
            <person name="Vives C."/>
            <person name="Morata J."/>
            <person name="Symeonidi A."/>
            <person name="Hiss M."/>
            <person name="Muchero W."/>
            <person name="Kamisugi Y."/>
            <person name="Saleh O."/>
            <person name="Blanc G."/>
            <person name="Decker E.L."/>
            <person name="van Gessel N."/>
            <person name="Grimwood J."/>
            <person name="Hayes R.D."/>
            <person name="Graham S.W."/>
            <person name="Gunter L.E."/>
            <person name="McDaniel S.F."/>
            <person name="Hoernstein S.N.W."/>
            <person name="Larsson A."/>
            <person name="Li F.W."/>
            <person name="Perroud P.F."/>
            <person name="Phillips J."/>
            <person name="Ranjan P."/>
            <person name="Rokshar D.S."/>
            <person name="Rothfels C.J."/>
            <person name="Schneider L."/>
            <person name="Shu S."/>
            <person name="Stevenson D.W."/>
            <person name="Thummler F."/>
            <person name="Tillich M."/>
            <person name="Villarreal Aguilar J.C."/>
            <person name="Widiez T."/>
            <person name="Wong G.K."/>
            <person name="Wymore A."/>
            <person name="Zhang Y."/>
            <person name="Zimmer A.D."/>
            <person name="Quatrano R.S."/>
            <person name="Mayer K.F.X."/>
            <person name="Goodstein D."/>
            <person name="Casacuberta J.M."/>
            <person name="Vandepoele K."/>
            <person name="Reski R."/>
            <person name="Cuming A.C."/>
            <person name="Tuskan G.A."/>
            <person name="Maumus F."/>
            <person name="Salse J."/>
            <person name="Schmutz J."/>
            <person name="Rensing S.A."/>
        </authorList>
    </citation>
    <scope>NUCLEOTIDE SEQUENCE [LARGE SCALE GENOMIC DNA]</scope>
    <source>
        <strain evidence="9 10">cv. Gransden 2004</strain>
    </source>
</reference>
<proteinExistence type="inferred from homology"/>
<dbReference type="GO" id="GO:0072546">
    <property type="term" value="C:EMC complex"/>
    <property type="evidence" value="ECO:0000318"/>
    <property type="project" value="GO_Central"/>
</dbReference>
<dbReference type="AlphaFoldDB" id="A0A7I4C2Z8"/>
<keyword evidence="10" id="KW-1185">Reference proteome</keyword>
<accession>A0A7I4C2Z8</accession>
<gene>
    <name evidence="9" type="primary">LOC112273039</name>
</gene>
<dbReference type="Pfam" id="PF07019">
    <property type="entry name" value="EMC6"/>
    <property type="match status" value="1"/>
</dbReference>